<keyword evidence="1" id="KW-0418">Kinase</keyword>
<sequence length="226" mass="24776">MTKSASPDSVRPSDRTTRWWWVRHAPVVVNNGCCYGQTDHPCNTDDPPAYRRLAQILPREAVWVTSNLRRTHETAAAIVAAGLPGPATFPGPDVTVETDLAEQHFGEWQGRTYASLAAERAEEYHRFWLAPATERPAGGESFVDLMTRVTSTIHRLNERFAGRDIIAVTHGGTIRAALALALDLPPEAALAFAIDNISVTRLDHFPEGAGGLGHGWRVNSVNQPPR</sequence>
<dbReference type="GO" id="GO:0005737">
    <property type="term" value="C:cytoplasm"/>
    <property type="evidence" value="ECO:0007669"/>
    <property type="project" value="TreeGrafter"/>
</dbReference>
<dbReference type="CDD" id="cd07067">
    <property type="entry name" value="HP_PGM_like"/>
    <property type="match status" value="1"/>
</dbReference>
<accession>A0A8J2YQJ2</accession>
<dbReference type="GO" id="GO:0016301">
    <property type="term" value="F:kinase activity"/>
    <property type="evidence" value="ECO:0007669"/>
    <property type="project" value="UniProtKB-KW"/>
</dbReference>
<dbReference type="RefSeq" id="WP_189042097.1">
    <property type="nucleotide sequence ID" value="NZ_BMJQ01000001.1"/>
</dbReference>
<dbReference type="GO" id="GO:0016791">
    <property type="term" value="F:phosphatase activity"/>
    <property type="evidence" value="ECO:0007669"/>
    <property type="project" value="TreeGrafter"/>
</dbReference>
<dbReference type="EMBL" id="BMJQ01000001">
    <property type="protein sequence ID" value="GGF02489.1"/>
    <property type="molecule type" value="Genomic_DNA"/>
</dbReference>
<dbReference type="AlphaFoldDB" id="A0A8J2YQJ2"/>
<evidence type="ECO:0000313" key="1">
    <source>
        <dbReference type="EMBL" id="GGF02489.1"/>
    </source>
</evidence>
<dbReference type="InterPro" id="IPR013078">
    <property type="entry name" value="His_Pase_superF_clade-1"/>
</dbReference>
<dbReference type="SUPFAM" id="SSF53254">
    <property type="entry name" value="Phosphoglycerate mutase-like"/>
    <property type="match status" value="1"/>
</dbReference>
<evidence type="ECO:0000313" key="2">
    <source>
        <dbReference type="Proteomes" id="UP000646365"/>
    </source>
</evidence>
<dbReference type="SMART" id="SM00855">
    <property type="entry name" value="PGAM"/>
    <property type="match status" value="1"/>
</dbReference>
<dbReference type="Gene3D" id="3.40.50.1240">
    <property type="entry name" value="Phosphoglycerate mutase-like"/>
    <property type="match status" value="1"/>
</dbReference>
<reference evidence="1" key="2">
    <citation type="submission" date="2020-09" db="EMBL/GenBank/DDBJ databases">
        <authorList>
            <person name="Sun Q."/>
            <person name="Zhou Y."/>
        </authorList>
    </citation>
    <scope>NUCLEOTIDE SEQUENCE</scope>
    <source>
        <strain evidence="1">CGMCC 1.15725</strain>
    </source>
</reference>
<dbReference type="InterPro" id="IPR029033">
    <property type="entry name" value="His_PPase_superfam"/>
</dbReference>
<keyword evidence="1" id="KW-0808">Transferase</keyword>
<protein>
    <submittedName>
        <fullName evidence="1">Phosphoglycerate kinase</fullName>
    </submittedName>
</protein>
<proteinExistence type="predicted"/>
<dbReference type="Proteomes" id="UP000646365">
    <property type="component" value="Unassembled WGS sequence"/>
</dbReference>
<dbReference type="Pfam" id="PF00300">
    <property type="entry name" value="His_Phos_1"/>
    <property type="match status" value="1"/>
</dbReference>
<dbReference type="InterPro" id="IPR050275">
    <property type="entry name" value="PGM_Phosphatase"/>
</dbReference>
<dbReference type="PANTHER" id="PTHR48100:SF1">
    <property type="entry name" value="HISTIDINE PHOSPHATASE FAMILY PROTEIN-RELATED"/>
    <property type="match status" value="1"/>
</dbReference>
<gene>
    <name evidence="1" type="ORF">GCM10011611_05010</name>
</gene>
<reference evidence="1" key="1">
    <citation type="journal article" date="2014" name="Int. J. Syst. Evol. Microbiol.">
        <title>Complete genome sequence of Corynebacterium casei LMG S-19264T (=DSM 44701T), isolated from a smear-ripened cheese.</title>
        <authorList>
            <consortium name="US DOE Joint Genome Institute (JGI-PGF)"/>
            <person name="Walter F."/>
            <person name="Albersmeier A."/>
            <person name="Kalinowski J."/>
            <person name="Ruckert C."/>
        </authorList>
    </citation>
    <scope>NUCLEOTIDE SEQUENCE</scope>
    <source>
        <strain evidence="1">CGMCC 1.15725</strain>
    </source>
</reference>
<name>A0A8J2YQJ2_9PROT</name>
<dbReference type="PANTHER" id="PTHR48100">
    <property type="entry name" value="BROAD-SPECIFICITY PHOSPHATASE YOR283W-RELATED"/>
    <property type="match status" value="1"/>
</dbReference>
<keyword evidence="2" id="KW-1185">Reference proteome</keyword>
<organism evidence="1 2">
    <name type="scientific">Aliidongia dinghuensis</name>
    <dbReference type="NCBI Taxonomy" id="1867774"/>
    <lineage>
        <taxon>Bacteria</taxon>
        <taxon>Pseudomonadati</taxon>
        <taxon>Pseudomonadota</taxon>
        <taxon>Alphaproteobacteria</taxon>
        <taxon>Rhodospirillales</taxon>
        <taxon>Dongiaceae</taxon>
        <taxon>Aliidongia</taxon>
    </lineage>
</organism>
<comment type="caution">
    <text evidence="1">The sequence shown here is derived from an EMBL/GenBank/DDBJ whole genome shotgun (WGS) entry which is preliminary data.</text>
</comment>